<evidence type="ECO:0000256" key="4">
    <source>
        <dbReference type="ARBA" id="ARBA00022989"/>
    </source>
</evidence>
<dbReference type="Proteomes" id="UP000199550">
    <property type="component" value="Unassembled WGS sequence"/>
</dbReference>
<dbReference type="STRING" id="195913.SAMN04488004_1332"/>
<evidence type="ECO:0000256" key="5">
    <source>
        <dbReference type="ARBA" id="ARBA00023136"/>
    </source>
</evidence>
<dbReference type="SUPFAM" id="SSF55729">
    <property type="entry name" value="Acyl-CoA N-acyltransferases (Nat)"/>
    <property type="match status" value="1"/>
</dbReference>
<evidence type="ECO:0000313" key="9">
    <source>
        <dbReference type="EMBL" id="SFL61497.1"/>
    </source>
</evidence>
<dbReference type="Pfam" id="PF09924">
    <property type="entry name" value="LPG_synthase_C"/>
    <property type="match status" value="1"/>
</dbReference>
<feature type="transmembrane region" description="Helical" evidence="7">
    <location>
        <begin position="50"/>
        <end position="72"/>
    </location>
</feature>
<name>A0A1I4J5H5_9RHOB</name>
<protein>
    <submittedName>
        <fullName evidence="9">Phosphatidylglycerol lysyltransferase</fullName>
    </submittedName>
</protein>
<dbReference type="InterPro" id="IPR016181">
    <property type="entry name" value="Acyl_CoA_acyltransferase"/>
</dbReference>
<feature type="transmembrane region" description="Helical" evidence="7">
    <location>
        <begin position="256"/>
        <end position="280"/>
    </location>
</feature>
<keyword evidence="3 7" id="KW-0812">Transmembrane</keyword>
<sequence length="645" mass="70005">MRCGSTTARARALRLLVPAAGVGIAIWAYLQLPPGAAMTAFAGLADIALWRWGLALALIGLSYVVIGQLEALWHVALRVNSQPYTARRTGRIAIAIGQCVGMASVVAGLVRWHLLRGVAQAGDVARVSLAVSLSFTLCMSVSALLALWWIALAAFPALSWPMVPVVAAVMGLALWRYGPKLWAQRRLAAGVMIWTHADLLCAGLAFAVFLPGDLPLLQVLAVFILAFGAGLATHVPMGIGAFDLIVIAFLPAPTAALLPALLAFRLTYFVVPGAVGLYALTRPQALPGRSTLRQFLHSHAPALWSLADQGASVWRDASGAALVGHTPVARVIIGEPSGALPHALRRMARYKCSARTAASLRKRGWSTMRIATEAWIDPSTWTLDGPEKSTLRRKLRQAQTSSVSVRQIDPRDMPRDLTRVAQAWARASGGERGFSMGRFTLSLLDAQAVFAIFTDGTLHGFVTFQTGPQDWCLDLIRHDGTLPAGAVPAAMIAGFAAAKDAGVAEVTLAATIAQTGPFGWLGRRHAGLAQFKRSFGPQWRPLYHAAPGPLRFFWTASAVLWSVQRPLARLTTWVRQLSFTPLRATEGTNVRTGPTPKTEATHDKRIRPTSRRARLDPRRWRNRDQPVQYGAFFRRRARDVERRTS</sequence>
<feature type="region of interest" description="Disordered" evidence="6">
    <location>
        <begin position="586"/>
        <end position="623"/>
    </location>
</feature>
<gene>
    <name evidence="9" type="ORF">SAMN04488004_1332</name>
</gene>
<dbReference type="RefSeq" id="WP_090191666.1">
    <property type="nucleotide sequence ID" value="NZ_FOTF01000033.1"/>
</dbReference>
<evidence type="ECO:0000256" key="1">
    <source>
        <dbReference type="ARBA" id="ARBA00004651"/>
    </source>
</evidence>
<keyword evidence="5 7" id="KW-0472">Membrane</keyword>
<evidence type="ECO:0000256" key="7">
    <source>
        <dbReference type="SAM" id="Phobius"/>
    </source>
</evidence>
<evidence type="ECO:0000259" key="8">
    <source>
        <dbReference type="Pfam" id="PF09924"/>
    </source>
</evidence>
<keyword evidence="9" id="KW-0808">Transferase</keyword>
<evidence type="ECO:0000256" key="3">
    <source>
        <dbReference type="ARBA" id="ARBA00022692"/>
    </source>
</evidence>
<feature type="transmembrane region" description="Helical" evidence="7">
    <location>
        <begin position="157"/>
        <end position="175"/>
    </location>
</feature>
<dbReference type="OrthoDB" id="145485at2"/>
<proteinExistence type="predicted"/>
<dbReference type="GO" id="GO:0055091">
    <property type="term" value="P:phospholipid homeostasis"/>
    <property type="evidence" value="ECO:0007669"/>
    <property type="project" value="TreeGrafter"/>
</dbReference>
<dbReference type="PANTHER" id="PTHR34697">
    <property type="entry name" value="PHOSPHATIDYLGLYCEROL LYSYLTRANSFERASE"/>
    <property type="match status" value="1"/>
</dbReference>
<reference evidence="9 10" key="1">
    <citation type="submission" date="2016-10" db="EMBL/GenBank/DDBJ databases">
        <authorList>
            <person name="de Groot N.N."/>
        </authorList>
    </citation>
    <scope>NUCLEOTIDE SEQUENCE [LARGE SCALE GENOMIC DNA]</scope>
    <source>
        <strain evidence="9 10">DSM 16199</strain>
    </source>
</reference>
<dbReference type="PANTHER" id="PTHR34697:SF2">
    <property type="entry name" value="PHOSPHATIDYLGLYCEROL LYSYLTRANSFERASE"/>
    <property type="match status" value="1"/>
</dbReference>
<feature type="transmembrane region" description="Helical" evidence="7">
    <location>
        <begin position="222"/>
        <end position="250"/>
    </location>
</feature>
<feature type="transmembrane region" description="Helical" evidence="7">
    <location>
        <begin position="187"/>
        <end position="210"/>
    </location>
</feature>
<dbReference type="GO" id="GO:0016755">
    <property type="term" value="F:aminoacyltransferase activity"/>
    <property type="evidence" value="ECO:0007669"/>
    <property type="project" value="TreeGrafter"/>
</dbReference>
<accession>A0A1I4J5H5</accession>
<feature type="domain" description="Phosphatidylglycerol lysyltransferase C-terminal" evidence="8">
    <location>
        <begin position="346"/>
        <end position="545"/>
    </location>
</feature>
<feature type="transmembrane region" description="Helical" evidence="7">
    <location>
        <begin position="92"/>
        <end position="115"/>
    </location>
</feature>
<dbReference type="AlphaFoldDB" id="A0A1I4J5H5"/>
<feature type="transmembrane region" description="Helical" evidence="7">
    <location>
        <begin position="12"/>
        <end position="30"/>
    </location>
</feature>
<organism evidence="9 10">
    <name type="scientific">Loktanella salsilacus</name>
    <dbReference type="NCBI Taxonomy" id="195913"/>
    <lineage>
        <taxon>Bacteria</taxon>
        <taxon>Pseudomonadati</taxon>
        <taxon>Pseudomonadota</taxon>
        <taxon>Alphaproteobacteria</taxon>
        <taxon>Rhodobacterales</taxon>
        <taxon>Roseobacteraceae</taxon>
        <taxon>Loktanella</taxon>
    </lineage>
</organism>
<dbReference type="EMBL" id="FOTF01000033">
    <property type="protein sequence ID" value="SFL61497.1"/>
    <property type="molecule type" value="Genomic_DNA"/>
</dbReference>
<keyword evidence="10" id="KW-1185">Reference proteome</keyword>
<evidence type="ECO:0000313" key="10">
    <source>
        <dbReference type="Proteomes" id="UP000199550"/>
    </source>
</evidence>
<comment type="subcellular location">
    <subcellularLocation>
        <location evidence="1">Cell membrane</location>
        <topology evidence="1">Multi-pass membrane protein</topology>
    </subcellularLocation>
</comment>
<dbReference type="InterPro" id="IPR051211">
    <property type="entry name" value="PG_lysyltransferase"/>
</dbReference>
<keyword evidence="2" id="KW-1003">Cell membrane</keyword>
<keyword evidence="4 7" id="KW-1133">Transmembrane helix</keyword>
<evidence type="ECO:0000256" key="2">
    <source>
        <dbReference type="ARBA" id="ARBA00022475"/>
    </source>
</evidence>
<evidence type="ECO:0000256" key="6">
    <source>
        <dbReference type="SAM" id="MobiDB-lite"/>
    </source>
</evidence>
<feature type="compositionally biased region" description="Basic and acidic residues" evidence="6">
    <location>
        <begin position="613"/>
        <end position="623"/>
    </location>
</feature>
<dbReference type="GO" id="GO:0005886">
    <property type="term" value="C:plasma membrane"/>
    <property type="evidence" value="ECO:0007669"/>
    <property type="project" value="UniProtKB-SubCell"/>
</dbReference>
<feature type="transmembrane region" description="Helical" evidence="7">
    <location>
        <begin position="127"/>
        <end position="150"/>
    </location>
</feature>
<dbReference type="InterPro" id="IPR024320">
    <property type="entry name" value="LPG_synthase_C"/>
</dbReference>